<evidence type="ECO:0000256" key="6">
    <source>
        <dbReference type="ARBA" id="ARBA00022989"/>
    </source>
</evidence>
<keyword evidence="10" id="KW-1185">Reference proteome</keyword>
<keyword evidence="7 8" id="KW-0472">Membrane</keyword>
<dbReference type="RefSeq" id="XP_022668333.1">
    <property type="nucleotide sequence ID" value="XM_022812598.1"/>
</dbReference>
<dbReference type="FunCoup" id="A0A7M7KKP6">
    <property type="interactions" value="542"/>
</dbReference>
<evidence type="ECO:0000313" key="10">
    <source>
        <dbReference type="Proteomes" id="UP000594260"/>
    </source>
</evidence>
<dbReference type="EnsemblMetazoa" id="XM_022812598">
    <property type="protein sequence ID" value="XP_022668333"/>
    <property type="gene ID" value="LOC111253342"/>
</dbReference>
<dbReference type="EnsemblMetazoa" id="XM_022812597">
    <property type="protein sequence ID" value="XP_022668332"/>
    <property type="gene ID" value="LOC111253342"/>
</dbReference>
<proteinExistence type="inferred from homology"/>
<comment type="similarity">
    <text evidence="2">Belongs to the PEN-2 family.</text>
</comment>
<keyword evidence="4 8" id="KW-0812">Transmembrane</keyword>
<keyword evidence="6 8" id="KW-1133">Transmembrane helix</keyword>
<evidence type="ECO:0000256" key="5">
    <source>
        <dbReference type="ARBA" id="ARBA00022976"/>
    </source>
</evidence>
<accession>A0A7M7KKP6</accession>
<dbReference type="CTD" id="251430"/>
<evidence type="ECO:0000256" key="3">
    <source>
        <dbReference type="ARBA" id="ARBA00018306"/>
    </source>
</evidence>
<name>A0A7M7KKP6_VARDE</name>
<feature type="transmembrane region" description="Helical" evidence="8">
    <location>
        <begin position="20"/>
        <end position="38"/>
    </location>
</feature>
<reference evidence="9" key="1">
    <citation type="submission" date="2021-01" db="UniProtKB">
        <authorList>
            <consortium name="EnsemblMetazoa"/>
        </authorList>
    </citation>
    <scope>IDENTIFICATION</scope>
</reference>
<protein>
    <recommendedName>
        <fullName evidence="3">Gamma-secretase subunit PEN-2</fullName>
    </recommendedName>
</protein>
<dbReference type="EnsemblMetazoa" id="XM_022812599">
    <property type="protein sequence ID" value="XP_022668334"/>
    <property type="gene ID" value="LOC111253342"/>
</dbReference>
<dbReference type="RefSeq" id="XP_022668334.1">
    <property type="nucleotide sequence ID" value="XM_022812599.1"/>
</dbReference>
<evidence type="ECO:0000313" key="9">
    <source>
        <dbReference type="EnsemblMetazoa" id="XP_022668332"/>
    </source>
</evidence>
<evidence type="ECO:0000256" key="7">
    <source>
        <dbReference type="ARBA" id="ARBA00023136"/>
    </source>
</evidence>
<dbReference type="PANTHER" id="PTHR16318">
    <property type="entry name" value="GAMMA-SECRETASE SUBUNIT PEN-2"/>
    <property type="match status" value="1"/>
</dbReference>
<feature type="transmembrane region" description="Helical" evidence="8">
    <location>
        <begin position="58"/>
        <end position="78"/>
    </location>
</feature>
<dbReference type="PANTHER" id="PTHR16318:SF0">
    <property type="entry name" value="GAMMA-SECRETASE SUBUNIT PEN-2"/>
    <property type="match status" value="1"/>
</dbReference>
<dbReference type="GO" id="GO:0007220">
    <property type="term" value="P:Notch receptor processing"/>
    <property type="evidence" value="ECO:0007669"/>
    <property type="project" value="TreeGrafter"/>
</dbReference>
<dbReference type="AlphaFoldDB" id="A0A7M7KKP6"/>
<sequence>MDLRKVRDEEKVDLCRKYFIGGFFLLPFLWAVNAVWFFRDAFFREDFVGQTEIRKYVVRSALGAFAWLIIVVSWNVVFQLNRTSWGADGDKLSVIIPLGIP</sequence>
<keyword evidence="5" id="KW-0914">Notch signaling pathway</keyword>
<evidence type="ECO:0000256" key="4">
    <source>
        <dbReference type="ARBA" id="ARBA00022692"/>
    </source>
</evidence>
<organism evidence="9 10">
    <name type="scientific">Varroa destructor</name>
    <name type="common">Honeybee mite</name>
    <dbReference type="NCBI Taxonomy" id="109461"/>
    <lineage>
        <taxon>Eukaryota</taxon>
        <taxon>Metazoa</taxon>
        <taxon>Ecdysozoa</taxon>
        <taxon>Arthropoda</taxon>
        <taxon>Chelicerata</taxon>
        <taxon>Arachnida</taxon>
        <taxon>Acari</taxon>
        <taxon>Parasitiformes</taxon>
        <taxon>Mesostigmata</taxon>
        <taxon>Gamasina</taxon>
        <taxon>Dermanyssoidea</taxon>
        <taxon>Varroidae</taxon>
        <taxon>Varroa</taxon>
    </lineage>
</organism>
<evidence type="ECO:0000256" key="2">
    <source>
        <dbReference type="ARBA" id="ARBA00009607"/>
    </source>
</evidence>
<dbReference type="OMA" id="KLYLCKW"/>
<evidence type="ECO:0000256" key="1">
    <source>
        <dbReference type="ARBA" id="ARBA00004141"/>
    </source>
</evidence>
<dbReference type="Pfam" id="PF10251">
    <property type="entry name" value="PEN-2"/>
    <property type="match status" value="1"/>
</dbReference>
<dbReference type="InParanoid" id="A0A7M7KKP6"/>
<comment type="subcellular location">
    <subcellularLocation>
        <location evidence="1">Membrane</location>
        <topology evidence="1">Multi-pass membrane protein</topology>
    </subcellularLocation>
</comment>
<dbReference type="GeneID" id="111253342"/>
<dbReference type="KEGG" id="vde:111253342"/>
<dbReference type="InterPro" id="IPR019379">
    <property type="entry name" value="Gamma_Secretase_Asp_P_PEN2"/>
</dbReference>
<dbReference type="RefSeq" id="XP_022668332.1">
    <property type="nucleotide sequence ID" value="XM_022812597.1"/>
</dbReference>
<dbReference type="OrthoDB" id="524898at2759"/>
<dbReference type="GO" id="GO:0070765">
    <property type="term" value="C:gamma-secretase complex"/>
    <property type="evidence" value="ECO:0007669"/>
    <property type="project" value="TreeGrafter"/>
</dbReference>
<evidence type="ECO:0000256" key="8">
    <source>
        <dbReference type="SAM" id="Phobius"/>
    </source>
</evidence>
<dbReference type="Proteomes" id="UP000594260">
    <property type="component" value="Unplaced"/>
</dbReference>
<dbReference type="GO" id="GO:0007219">
    <property type="term" value="P:Notch signaling pathway"/>
    <property type="evidence" value="ECO:0007669"/>
    <property type="project" value="UniProtKB-KW"/>
</dbReference>